<organism evidence="1 2">
    <name type="scientific">Persea americana</name>
    <name type="common">Avocado</name>
    <dbReference type="NCBI Taxonomy" id="3435"/>
    <lineage>
        <taxon>Eukaryota</taxon>
        <taxon>Viridiplantae</taxon>
        <taxon>Streptophyta</taxon>
        <taxon>Embryophyta</taxon>
        <taxon>Tracheophyta</taxon>
        <taxon>Spermatophyta</taxon>
        <taxon>Magnoliopsida</taxon>
        <taxon>Magnoliidae</taxon>
        <taxon>Laurales</taxon>
        <taxon>Lauraceae</taxon>
        <taxon>Persea</taxon>
    </lineage>
</organism>
<accession>A0ACC2K8M2</accession>
<evidence type="ECO:0000313" key="1">
    <source>
        <dbReference type="EMBL" id="KAJ8617263.1"/>
    </source>
</evidence>
<keyword evidence="2" id="KW-1185">Reference proteome</keyword>
<dbReference type="Proteomes" id="UP001234297">
    <property type="component" value="Chromosome 4"/>
</dbReference>
<protein>
    <submittedName>
        <fullName evidence="1">Uncharacterized protein</fullName>
    </submittedName>
</protein>
<dbReference type="EMBL" id="CM056812">
    <property type="protein sequence ID" value="KAJ8617263.1"/>
    <property type="molecule type" value="Genomic_DNA"/>
</dbReference>
<gene>
    <name evidence="1" type="ORF">MRB53_013449</name>
</gene>
<sequence>MNDQANLCSSSRFFFNKYKRSPPSPLSSSMPQLRPDSSPFHFFFDEKRGKSLSGSFRRLYSSTALLRVRTQIWRAQILSTSFSSWKDENEKARKDTPPLHF</sequence>
<reference evidence="1 2" key="1">
    <citation type="journal article" date="2022" name="Hortic Res">
        <title>A haplotype resolved chromosomal level avocado genome allows analysis of novel avocado genes.</title>
        <authorList>
            <person name="Nath O."/>
            <person name="Fletcher S.J."/>
            <person name="Hayward A."/>
            <person name="Shaw L.M."/>
            <person name="Masouleh A.K."/>
            <person name="Furtado A."/>
            <person name="Henry R.J."/>
            <person name="Mitter N."/>
        </authorList>
    </citation>
    <scope>NUCLEOTIDE SEQUENCE [LARGE SCALE GENOMIC DNA]</scope>
    <source>
        <strain evidence="2">cv. Hass</strain>
    </source>
</reference>
<proteinExistence type="predicted"/>
<name>A0ACC2K8M2_PERAE</name>
<evidence type="ECO:0000313" key="2">
    <source>
        <dbReference type="Proteomes" id="UP001234297"/>
    </source>
</evidence>
<comment type="caution">
    <text evidence="1">The sequence shown here is derived from an EMBL/GenBank/DDBJ whole genome shotgun (WGS) entry which is preliminary data.</text>
</comment>